<proteinExistence type="predicted"/>
<name>A0A8T0J083_CERPU</name>
<dbReference type="AlphaFoldDB" id="A0A8T0J083"/>
<dbReference type="EMBL" id="CM026422">
    <property type="protein sequence ID" value="KAG0588043.1"/>
    <property type="molecule type" value="Genomic_DNA"/>
</dbReference>
<evidence type="ECO:0000313" key="1">
    <source>
        <dbReference type="EMBL" id="KAG0588043.1"/>
    </source>
</evidence>
<evidence type="ECO:0000313" key="2">
    <source>
        <dbReference type="Proteomes" id="UP000822688"/>
    </source>
</evidence>
<comment type="caution">
    <text evidence="1">The sequence shown here is derived from an EMBL/GenBank/DDBJ whole genome shotgun (WGS) entry which is preliminary data.</text>
</comment>
<dbReference type="Proteomes" id="UP000822688">
    <property type="component" value="Chromosome 2"/>
</dbReference>
<accession>A0A8T0J083</accession>
<sequence>MTHIVTYRFFCLFFQFEMHPQLVIPEARGEECPFKRRKLTAFVSFHTMCMSSSSLSRVLC</sequence>
<gene>
    <name evidence="1" type="ORF">KC19_2G211100</name>
</gene>
<organism evidence="1 2">
    <name type="scientific">Ceratodon purpureus</name>
    <name type="common">Fire moss</name>
    <name type="synonym">Dicranum purpureum</name>
    <dbReference type="NCBI Taxonomy" id="3225"/>
    <lineage>
        <taxon>Eukaryota</taxon>
        <taxon>Viridiplantae</taxon>
        <taxon>Streptophyta</taxon>
        <taxon>Embryophyta</taxon>
        <taxon>Bryophyta</taxon>
        <taxon>Bryophytina</taxon>
        <taxon>Bryopsida</taxon>
        <taxon>Dicranidae</taxon>
        <taxon>Pseudoditrichales</taxon>
        <taxon>Ditrichaceae</taxon>
        <taxon>Ceratodon</taxon>
    </lineage>
</organism>
<keyword evidence="2" id="KW-1185">Reference proteome</keyword>
<reference evidence="1" key="1">
    <citation type="submission" date="2020-06" db="EMBL/GenBank/DDBJ databases">
        <title>WGS assembly of Ceratodon purpureus strain R40.</title>
        <authorList>
            <person name="Carey S.B."/>
            <person name="Jenkins J."/>
            <person name="Shu S."/>
            <person name="Lovell J.T."/>
            <person name="Sreedasyam A."/>
            <person name="Maumus F."/>
            <person name="Tiley G.P."/>
            <person name="Fernandez-Pozo N."/>
            <person name="Barry K."/>
            <person name="Chen C."/>
            <person name="Wang M."/>
            <person name="Lipzen A."/>
            <person name="Daum C."/>
            <person name="Saski C.A."/>
            <person name="Payton A.C."/>
            <person name="Mcbreen J.C."/>
            <person name="Conrad R.E."/>
            <person name="Kollar L.M."/>
            <person name="Olsson S."/>
            <person name="Huttunen S."/>
            <person name="Landis J.B."/>
            <person name="Wickett N.J."/>
            <person name="Johnson M.G."/>
            <person name="Rensing S.A."/>
            <person name="Grimwood J."/>
            <person name="Schmutz J."/>
            <person name="Mcdaniel S.F."/>
        </authorList>
    </citation>
    <scope>NUCLEOTIDE SEQUENCE</scope>
    <source>
        <strain evidence="1">R40</strain>
    </source>
</reference>
<protein>
    <submittedName>
        <fullName evidence="1">Uncharacterized protein</fullName>
    </submittedName>
</protein>